<protein>
    <submittedName>
        <fullName evidence="5">GlxA family transcriptional regulator</fullName>
    </submittedName>
</protein>
<dbReference type="SUPFAM" id="SSF46689">
    <property type="entry name" value="Homeodomain-like"/>
    <property type="match status" value="2"/>
</dbReference>
<evidence type="ECO:0000313" key="5">
    <source>
        <dbReference type="EMBL" id="MCD0268502.1"/>
    </source>
</evidence>
<dbReference type="InterPro" id="IPR018062">
    <property type="entry name" value="HTH_AraC-typ_CS"/>
</dbReference>
<dbReference type="EMBL" id="JAFFQI010000200">
    <property type="protein sequence ID" value="MCD0268502.1"/>
    <property type="molecule type" value="Genomic_DNA"/>
</dbReference>
<dbReference type="PRINTS" id="PR00032">
    <property type="entry name" value="HTHARAC"/>
</dbReference>
<dbReference type="InterPro" id="IPR002818">
    <property type="entry name" value="DJ-1/PfpI"/>
</dbReference>
<dbReference type="PANTHER" id="PTHR43130">
    <property type="entry name" value="ARAC-FAMILY TRANSCRIPTIONAL REGULATOR"/>
    <property type="match status" value="1"/>
</dbReference>
<comment type="caution">
    <text evidence="5">The sequence shown here is derived from an EMBL/GenBank/DDBJ whole genome shotgun (WGS) entry which is preliminary data.</text>
</comment>
<dbReference type="PROSITE" id="PS01124">
    <property type="entry name" value="HTH_ARAC_FAMILY_2"/>
    <property type="match status" value="1"/>
</dbReference>
<keyword evidence="3" id="KW-0804">Transcription</keyword>
<dbReference type="InterPro" id="IPR052158">
    <property type="entry name" value="INH-QAR"/>
</dbReference>
<keyword evidence="2" id="KW-0238">DNA-binding</keyword>
<dbReference type="SUPFAM" id="SSF52317">
    <property type="entry name" value="Class I glutamine amidotransferase-like"/>
    <property type="match status" value="1"/>
</dbReference>
<accession>A0ABS8NZI9</accession>
<gene>
    <name evidence="5" type="ORF">JWH11_19095</name>
</gene>
<feature type="domain" description="HTH araC/xylS-type" evidence="4">
    <location>
        <begin position="226"/>
        <end position="324"/>
    </location>
</feature>
<name>A0ABS8NZI9_9XANT</name>
<dbReference type="InterPro" id="IPR009057">
    <property type="entry name" value="Homeodomain-like_sf"/>
</dbReference>
<dbReference type="Gene3D" id="1.10.10.60">
    <property type="entry name" value="Homeodomain-like"/>
    <property type="match status" value="2"/>
</dbReference>
<dbReference type="PROSITE" id="PS00041">
    <property type="entry name" value="HTH_ARAC_FAMILY_1"/>
    <property type="match status" value="1"/>
</dbReference>
<dbReference type="CDD" id="cd03138">
    <property type="entry name" value="GATase1_AraC_2"/>
    <property type="match status" value="1"/>
</dbReference>
<dbReference type="Pfam" id="PF12833">
    <property type="entry name" value="HTH_18"/>
    <property type="match status" value="1"/>
</dbReference>
<evidence type="ECO:0000256" key="2">
    <source>
        <dbReference type="ARBA" id="ARBA00023125"/>
    </source>
</evidence>
<evidence type="ECO:0000256" key="1">
    <source>
        <dbReference type="ARBA" id="ARBA00023015"/>
    </source>
</evidence>
<organism evidence="5 6">
    <name type="scientific">Xanthomonas melonis</name>
    <dbReference type="NCBI Taxonomy" id="56456"/>
    <lineage>
        <taxon>Bacteria</taxon>
        <taxon>Pseudomonadati</taxon>
        <taxon>Pseudomonadota</taxon>
        <taxon>Gammaproteobacteria</taxon>
        <taxon>Lysobacterales</taxon>
        <taxon>Lysobacteraceae</taxon>
        <taxon>Xanthomonas</taxon>
    </lineage>
</organism>
<dbReference type="Proteomes" id="UP001430396">
    <property type="component" value="Unassembled WGS sequence"/>
</dbReference>
<dbReference type="Gene3D" id="3.40.50.880">
    <property type="match status" value="1"/>
</dbReference>
<proteinExistence type="predicted"/>
<dbReference type="InterPro" id="IPR029062">
    <property type="entry name" value="Class_I_gatase-like"/>
</dbReference>
<reference evidence="5" key="1">
    <citation type="submission" date="2021-02" db="EMBL/GenBank/DDBJ databases">
        <title>Copper resistance gene diversity in local Xanthomonas species at agrochemical polluted sites in Trinidad, Trinidad and Tobago.</title>
        <authorList>
            <person name="Ramnarine S.D.B.J."/>
            <person name="Ramsubhag A."/>
            <person name="Jayaraman J."/>
        </authorList>
    </citation>
    <scope>NUCLEOTIDE SEQUENCE</scope>
    <source>
        <strain evidence="5">CaNP6A</strain>
    </source>
</reference>
<evidence type="ECO:0000313" key="6">
    <source>
        <dbReference type="Proteomes" id="UP001430396"/>
    </source>
</evidence>
<evidence type="ECO:0000256" key="3">
    <source>
        <dbReference type="ARBA" id="ARBA00023163"/>
    </source>
</evidence>
<dbReference type="SMART" id="SM00342">
    <property type="entry name" value="HTH_ARAC"/>
    <property type="match status" value="1"/>
</dbReference>
<dbReference type="Pfam" id="PF01965">
    <property type="entry name" value="DJ-1_PfpI"/>
    <property type="match status" value="1"/>
</dbReference>
<keyword evidence="6" id="KW-1185">Reference proteome</keyword>
<dbReference type="PANTHER" id="PTHR43130:SF11">
    <property type="entry name" value="TRANSCRIPTIONAL REGULATORY PROTEIN"/>
    <property type="match status" value="1"/>
</dbReference>
<dbReference type="InterPro" id="IPR018060">
    <property type="entry name" value="HTH_AraC"/>
</dbReference>
<keyword evidence="1" id="KW-0805">Transcription regulation</keyword>
<dbReference type="InterPro" id="IPR020449">
    <property type="entry name" value="Tscrpt_reg_AraC-type_HTH"/>
</dbReference>
<sequence length="334" mass="36389">MENKRMSRQGMEVGVVLYADAQQAAVLGLTDLFAVANRLADASGAAKRSRIRVTHWQQATPTAVPSRVFESDTHAGARLCALILPPSLGDAPDQERNASLIDWLRVRHAQGAMLCSVCAGAFLLAGTGVMDGRRMTTHWLHAAALQQRFPAVQVDSDEMLIDAGDVMSAGGVMSWTDLGLRLVDRLLGPAIMLETARVLLVDPPGRQQRYYSVFSPRLTHGDAAILRVQHWLQETGAQEVALRSLAAQAGLEARTFLRRFQKATGMTSTEYGQRLRVGRARALLEATAMTIDTIAWEVGYQDAAAFRKVFKRILGLSPSDYRQRFAGASATGVS</sequence>
<evidence type="ECO:0000259" key="4">
    <source>
        <dbReference type="PROSITE" id="PS01124"/>
    </source>
</evidence>